<accession>A0A6C2YVU5</accession>
<reference evidence="1" key="1">
    <citation type="submission" date="2019-04" db="EMBL/GenBank/DDBJ databases">
        <authorList>
            <consortium name="Science for Life Laboratories"/>
        </authorList>
    </citation>
    <scope>NUCLEOTIDE SEQUENCE</scope>
    <source>
        <strain evidence="1">MBLW1</strain>
    </source>
</reference>
<evidence type="ECO:0000313" key="2">
    <source>
        <dbReference type="Proteomes" id="UP000464378"/>
    </source>
</evidence>
<gene>
    <name evidence="1" type="ORF">GMBLW1_41680</name>
</gene>
<keyword evidence="2" id="KW-1185">Reference proteome</keyword>
<proteinExistence type="predicted"/>
<dbReference type="EMBL" id="LR586016">
    <property type="protein sequence ID" value="VIP05025.1"/>
    <property type="molecule type" value="Genomic_DNA"/>
</dbReference>
<dbReference type="KEGG" id="tim:GMBLW1_41680"/>
<dbReference type="AlphaFoldDB" id="A0A6C2YVU5"/>
<sequence length="433" mass="50072">MNPFDNFLSWPAKLRVGTLLVFGEAAAMTMTPLPNFKRHIDNAFAQAWKWIQDESISADELYKITIAHPKYSIQRLSIYSPDWRLAAWGVLLTSLLYTTSTAYQLAGEELDGLPEALQDDYEKMHLHIFRLSEYVFQHSQVGISTIAGNAEDILSMTPNNFPVEFIRDQLWKGVSEGLRFPKDGFPTIPPIRFQLGYDHEGWYGGVTPPSILYPSIDELIETLSVSIEETGRLDSSWRVRLWFLMDRCYPDTSVLRRSVLAYLVASDTMHEWRRIESQMPEFLHGLPDQILRICYRLLRGQTVSSIEITWQLERHIEGCFAYVNSVGIGALVPVACHAVYQTITGVSDAYRRKVFMKRIWLDNFEREVNEKGGSWDHWDASIWAEMIAIGEFVGLEIVQTDRGQTYWRNWLNQILRVCKAELTYIQILKLMDR</sequence>
<dbReference type="Pfam" id="PF14434">
    <property type="entry name" value="Imm6"/>
    <property type="match status" value="1"/>
</dbReference>
<organism evidence="1">
    <name type="scientific">Tuwongella immobilis</name>
    <dbReference type="NCBI Taxonomy" id="692036"/>
    <lineage>
        <taxon>Bacteria</taxon>
        <taxon>Pseudomonadati</taxon>
        <taxon>Planctomycetota</taxon>
        <taxon>Planctomycetia</taxon>
        <taxon>Gemmatales</taxon>
        <taxon>Gemmataceae</taxon>
        <taxon>Tuwongella</taxon>
    </lineage>
</organism>
<dbReference type="Proteomes" id="UP000464378">
    <property type="component" value="Chromosome"/>
</dbReference>
<protein>
    <submittedName>
        <fullName evidence="1">: Imm6</fullName>
    </submittedName>
</protein>
<dbReference type="RefSeq" id="WP_162660034.1">
    <property type="nucleotide sequence ID" value="NZ_LR593887.1"/>
</dbReference>
<evidence type="ECO:0000313" key="1">
    <source>
        <dbReference type="EMBL" id="VIP05025.1"/>
    </source>
</evidence>
<dbReference type="EMBL" id="LR593887">
    <property type="protein sequence ID" value="VTS07407.1"/>
    <property type="molecule type" value="Genomic_DNA"/>
</dbReference>
<dbReference type="InParanoid" id="A0A6C2YVU5"/>
<name>A0A6C2YVU5_9BACT</name>
<dbReference type="InterPro" id="IPR025674">
    <property type="entry name" value="Imm6"/>
</dbReference>